<dbReference type="SUPFAM" id="SSF50965">
    <property type="entry name" value="Galactose oxidase, central domain"/>
    <property type="match status" value="1"/>
</dbReference>
<dbReference type="PANTHER" id="PTHR32208">
    <property type="entry name" value="SECRETED PROTEIN-RELATED"/>
    <property type="match status" value="1"/>
</dbReference>
<evidence type="ECO:0000259" key="2">
    <source>
        <dbReference type="Pfam" id="PF09118"/>
    </source>
</evidence>
<dbReference type="Proteomes" id="UP000490939">
    <property type="component" value="Unassembled WGS sequence"/>
</dbReference>
<evidence type="ECO:0000256" key="1">
    <source>
        <dbReference type="SAM" id="MobiDB-lite"/>
    </source>
</evidence>
<dbReference type="InterPro" id="IPR014756">
    <property type="entry name" value="Ig_E-set"/>
</dbReference>
<evidence type="ECO:0000313" key="3">
    <source>
        <dbReference type="EMBL" id="KAE9994396.1"/>
    </source>
</evidence>
<dbReference type="AlphaFoldDB" id="A0A8H3VTW5"/>
<feature type="domain" description="Galactose oxidase-like Early set" evidence="2">
    <location>
        <begin position="614"/>
        <end position="710"/>
    </location>
</feature>
<dbReference type="Gene3D" id="2.60.40.10">
    <property type="entry name" value="Immunoglobulins"/>
    <property type="match status" value="1"/>
</dbReference>
<dbReference type="EMBL" id="WNWR01000008">
    <property type="protein sequence ID" value="KAE9994396.1"/>
    <property type="molecule type" value="Genomic_DNA"/>
</dbReference>
<keyword evidence="4" id="KW-1185">Reference proteome</keyword>
<protein>
    <recommendedName>
        <fullName evidence="2">Galactose oxidase-like Early set domain-containing protein</fullName>
    </recommendedName>
</protein>
<dbReference type="InterPro" id="IPR013783">
    <property type="entry name" value="Ig-like_fold"/>
</dbReference>
<reference evidence="3 4" key="1">
    <citation type="submission" date="2019-07" db="EMBL/GenBank/DDBJ databases">
        <title>Venturia inaequalis Genome Resource.</title>
        <authorList>
            <person name="Lichtner F.J."/>
        </authorList>
    </citation>
    <scope>NUCLEOTIDE SEQUENCE [LARGE SCALE GENOMIC DNA]</scope>
    <source>
        <strain evidence="3 4">DMI_063113</strain>
    </source>
</reference>
<accession>A0A8H3VTW5</accession>
<dbReference type="Pfam" id="PF09118">
    <property type="entry name" value="GO-like_E_set"/>
    <property type="match status" value="1"/>
</dbReference>
<name>A0A8H3VTW5_VENIN</name>
<dbReference type="InterPro" id="IPR037293">
    <property type="entry name" value="Gal_Oxidase_central_sf"/>
</dbReference>
<gene>
    <name evidence="3" type="ORF">EG327_010836</name>
</gene>
<comment type="caution">
    <text evidence="3">The sequence shown here is derived from an EMBL/GenBank/DDBJ whole genome shotgun (WGS) entry which is preliminary data.</text>
</comment>
<organism evidence="3 4">
    <name type="scientific">Venturia inaequalis</name>
    <name type="common">Apple scab fungus</name>
    <dbReference type="NCBI Taxonomy" id="5025"/>
    <lineage>
        <taxon>Eukaryota</taxon>
        <taxon>Fungi</taxon>
        <taxon>Dikarya</taxon>
        <taxon>Ascomycota</taxon>
        <taxon>Pezizomycotina</taxon>
        <taxon>Dothideomycetes</taxon>
        <taxon>Pleosporomycetidae</taxon>
        <taxon>Venturiales</taxon>
        <taxon>Venturiaceae</taxon>
        <taxon>Venturia</taxon>
    </lineage>
</organism>
<dbReference type="Gene3D" id="2.130.10.80">
    <property type="entry name" value="Galactose oxidase/kelch, beta-propeller"/>
    <property type="match status" value="1"/>
</dbReference>
<dbReference type="CDD" id="cd02851">
    <property type="entry name" value="E_set_GO_C"/>
    <property type="match status" value="1"/>
</dbReference>
<feature type="region of interest" description="Disordered" evidence="1">
    <location>
        <begin position="577"/>
        <end position="598"/>
    </location>
</feature>
<dbReference type="SUPFAM" id="SSF81296">
    <property type="entry name" value="E set domains"/>
    <property type="match status" value="1"/>
</dbReference>
<evidence type="ECO:0000313" key="4">
    <source>
        <dbReference type="Proteomes" id="UP000490939"/>
    </source>
</evidence>
<dbReference type="InterPro" id="IPR015202">
    <property type="entry name" value="GO-like_E_set"/>
</dbReference>
<dbReference type="PANTHER" id="PTHR32208:SF21">
    <property type="entry name" value="LOW QUALITY PROTEIN: ALDEHYDE OXIDASE GLOX-LIKE"/>
    <property type="match status" value="1"/>
</dbReference>
<proteinExistence type="predicted"/>
<dbReference type="InterPro" id="IPR011043">
    <property type="entry name" value="Gal_Oxase/kelch_b-propeller"/>
</dbReference>
<sequence>MTIHRFSISCHQEHPYPIIVNAVTIFVGNQWAGSDTAGDLLSADSFLHWRTTDNSWTSVALAFDKVVGNNKYFRADIPLVNLPLGMQIQYYCTLIYSPREPVFLGVADGDSAGRLSASFLTEDLALARPFIFTIGTQNEQKPFTYSVDKRTERGEWSNVFPLPNVAAHASLLRTGQVLMWGRRGIPDNQNDPEQSMNTILSQNDKRKPATCTPFFLDIPVTKNGTTTAEWKKAQAPFLPDGVAVNANLPKKNGQTDVTLPKVDGKTNANLFCSGHAFLPTGDLFVAGGHLRDFWGLDQSCIYELPKLAQGGTNGNTSSTPKETPEGAWRPIPAMADGTVMGNGRWYPTVTALPSGIPLVASGSDKDGHNNDTQILMNNAFTSIDQDGTIFDLYPRMHVASTGIVYSTSLVMVYFLDLDSGVRSWQKIDTRMDPGDVPSRNLHDYGCSVMFDRDQVVYVGGGKPPTANTDIIDLSNPKKIAWKRIKSMSMPRRQHNATVLPDGTVLVTGGTRGDGKGATRFAGDVEFNDLRPGRPVHMAELWNPKTQEWTRMASEQIDRCYHSTAVLLPDGRVLSAGGGEFQLGNDDPQLPNDDRDSHRDAQVFSPPYLFLPGPRPVIDSISTESIPCNSTFEIGTANPDEIDAINLIGLSSVTHSNNTGQHFHPLPTFSKNSSKSLAVKAPPDSNACPPGIYLLHILTHGHPSIAKPIQIIPNPSESPKTLETNTILSTHPPSIRTLQQRTRHQATGSRIEIGITPTCPYGLGACWGGAYEALSHLPNVSSVDPHAHMSGSSASVFLEDGCKLPDLRQWNEQFKGFVGETYGIRGYEAVLTGAVAIRDGGLVLVVGGGGVEVGVRLVRMRVGGKVQWDFGTGLPQGVTGEEEGAFERLYRRVVGGDGVVGGGGVVGGDGVVGRNGMMEGDNVVQGGSEVINVTITGPLTQTQDHQYTLQVRLFG</sequence>